<organism evidence="2 3">
    <name type="scientific">Streptomyces antimycoticus</name>
    <dbReference type="NCBI Taxonomy" id="68175"/>
    <lineage>
        <taxon>Bacteria</taxon>
        <taxon>Bacillati</taxon>
        <taxon>Actinomycetota</taxon>
        <taxon>Actinomycetes</taxon>
        <taxon>Kitasatosporales</taxon>
        <taxon>Streptomycetaceae</taxon>
        <taxon>Streptomyces</taxon>
        <taxon>Streptomyces violaceusniger group</taxon>
    </lineage>
</organism>
<evidence type="ECO:0000313" key="2">
    <source>
        <dbReference type="EMBL" id="GDY49207.1"/>
    </source>
</evidence>
<name>A0A4D4KRX9_9ACTN</name>
<gene>
    <name evidence="2" type="ORF">SANT12839_100890</name>
</gene>
<dbReference type="AlphaFoldDB" id="A0A4D4KRX9"/>
<dbReference type="Proteomes" id="UP000299290">
    <property type="component" value="Unassembled WGS sequence"/>
</dbReference>
<proteinExistence type="predicted"/>
<evidence type="ECO:0000256" key="1">
    <source>
        <dbReference type="SAM" id="MobiDB-lite"/>
    </source>
</evidence>
<evidence type="ECO:0000313" key="3">
    <source>
        <dbReference type="Proteomes" id="UP000299290"/>
    </source>
</evidence>
<dbReference type="EMBL" id="BJHV01000002">
    <property type="protein sequence ID" value="GDY49207.1"/>
    <property type="molecule type" value="Genomic_DNA"/>
</dbReference>
<feature type="region of interest" description="Disordered" evidence="1">
    <location>
        <begin position="1"/>
        <end position="28"/>
    </location>
</feature>
<accession>A0A4D4KRX9</accession>
<keyword evidence="3" id="KW-1185">Reference proteome</keyword>
<comment type="caution">
    <text evidence="2">The sequence shown here is derived from an EMBL/GenBank/DDBJ whole genome shotgun (WGS) entry which is preliminary data.</text>
</comment>
<feature type="compositionally biased region" description="Basic and acidic residues" evidence="1">
    <location>
        <begin position="19"/>
        <end position="28"/>
    </location>
</feature>
<protein>
    <submittedName>
        <fullName evidence="2">Uncharacterized protein</fullName>
    </submittedName>
</protein>
<reference evidence="2 3" key="1">
    <citation type="journal article" date="2020" name="Int. J. Syst. Evol. Microbiol.">
        <title>Reclassification of Streptomyces castelarensis and Streptomyces sporoclivatus as later heterotypic synonyms of Streptomyces antimycoticus.</title>
        <authorList>
            <person name="Komaki H."/>
            <person name="Tamura T."/>
        </authorList>
    </citation>
    <scope>NUCLEOTIDE SEQUENCE [LARGE SCALE GENOMIC DNA]</scope>
    <source>
        <strain evidence="2 3">NBRC 12839</strain>
    </source>
</reference>
<sequence length="134" mass="14393">MTEARTSKGVSTGGPKLPEATDPRHRPETMVGMAKEAATYDERLRDLEAEAFRTGRTLAEHSEQLATIGEQQRTAFGNIDSLANAVGAPGDRSITQRLDGIERAVDTMGDAIGSMERLLVALARAQGIDPDELD</sequence>